<feature type="site" description="Transition state stabilizer" evidence="8">
    <location>
        <position position="683"/>
    </location>
</feature>
<organism evidence="10">
    <name type="scientific">Oryza meridionalis</name>
    <dbReference type="NCBI Taxonomy" id="40149"/>
    <lineage>
        <taxon>Eukaryota</taxon>
        <taxon>Viridiplantae</taxon>
        <taxon>Streptophyta</taxon>
        <taxon>Embryophyta</taxon>
        <taxon>Tracheophyta</taxon>
        <taxon>Spermatophyta</taxon>
        <taxon>Magnoliopsida</taxon>
        <taxon>Liliopsida</taxon>
        <taxon>Poales</taxon>
        <taxon>Poaceae</taxon>
        <taxon>BOP clade</taxon>
        <taxon>Oryzoideae</taxon>
        <taxon>Oryzeae</taxon>
        <taxon>Oryzinae</taxon>
        <taxon>Oryza</taxon>
    </lineage>
</organism>
<dbReference type="eggNOG" id="KOG0235">
    <property type="taxonomic scope" value="Eukaryota"/>
</dbReference>
<feature type="repeat" description="PPR" evidence="9">
    <location>
        <begin position="1369"/>
        <end position="1403"/>
    </location>
</feature>
<dbReference type="PROSITE" id="PS00175">
    <property type="entry name" value="PG_MUTASE"/>
    <property type="match status" value="1"/>
</dbReference>
<dbReference type="PROSITE" id="PS00086">
    <property type="entry name" value="CYTOCHROME_P450"/>
    <property type="match status" value="1"/>
</dbReference>
<feature type="binding site" description="axial binding residue" evidence="5">
    <location>
        <position position="422"/>
    </location>
    <ligand>
        <name>heme</name>
        <dbReference type="ChEBI" id="CHEBI:30413"/>
    </ligand>
    <ligandPart>
        <name>Fe</name>
        <dbReference type="ChEBI" id="CHEBI:18248"/>
    </ligandPart>
</feature>
<evidence type="ECO:0000256" key="6">
    <source>
        <dbReference type="PIRSR" id="PIRSR613078-1"/>
    </source>
</evidence>
<dbReference type="Gramene" id="OMERI12G01010.1">
    <property type="protein sequence ID" value="OMERI12G01010.1"/>
    <property type="gene ID" value="OMERI12G01010"/>
</dbReference>
<dbReference type="Pfam" id="PF00067">
    <property type="entry name" value="p450"/>
    <property type="match status" value="1"/>
</dbReference>
<dbReference type="InterPro" id="IPR001128">
    <property type="entry name" value="Cyt_P450"/>
</dbReference>
<feature type="binding site" evidence="7">
    <location>
        <begin position="529"/>
        <end position="536"/>
    </location>
    <ligand>
        <name>substrate</name>
    </ligand>
</feature>
<sequence>MEFYAYSMLLILPLILYMSYHLTRTLAEKKPTTHGLKAHPLLGHLPAFVKNSHRFLDWSTELIAGSPEMRIGLWIPGMRSGIVTGNPADVEHILRTNFANYPKGEHAIGMLEDFLGHGLFNSDGEQWLWQRKNASYEFSKRSLRKFVVDVVQAEVANRLLPLLRRAADGVGGDAVVLDLQDVLQRFGFDTICMVAFGHDPRCLADGGVLEEAKSEFMRNFGEALDLVIGRFMDPIEVSWKIKKWLNIGTERRLKKAIADVHAFAMDIVRARRQSASVKDRDDVLSRFVASDEYSDEVLRDIVLSFLVAGRETTSSGLTWFFWLLSSRPDVVARIADEVRAVRKATGTRPGEPFGFDALREMHYLHAALTESMRLAYAMGRLAAIWGEDCMEYRPERWLGDDGAFQPASPFRFTVFHAGPRMCLGKEMAYVQMKSIVANVVEELVVDVVKEVAGGGVPEHVFSISLRMKGGLPAAAPGRRRQRLAATLRPISPATAAVRYPRFPLACGHQVSAVTMAKEVDRFVELVVVRHGETSWNASRIVQGQMDPELNEIGKQQAVVVAHRLAREARPAAIYSSDLKRAAETAEIIAKACDVSNLVLTEALRERHMGYLQGLTWDDAVNKSPGVFKGFANFEVKNGLDFDDRNQELPGGGESLNQLSERCISYLNKVAQNHIGERVIVIGHGAAILELCRHTDPPNSSIRRKIPNTSLNIFRISGVTGRWILERLLPRITPLPRRRLRRSHNPNPLISPAVAASLAGVLATRSTNPTWARSLAALLPSPLSDAYLAAAVSSLPEPDLALALLSWSHSPDRHDALPGPATPLAHSALLRLLARSRRFDAVDDTLQSMSLAGAAPTRACLGALIAAYADAGMLGKATEMCERVREQYGSLPEVTHCNRLLKLLVEQRRWDDAHKLYDEMLGEDSGADNYSAFVLVRGLCLERRVEEGLKLIEARWGAGCIPHVVFYNVLIDGYCRCGDMGRGLLLLGEMETKGLLPTLVTYGSLINWLGKKGDLEKIGSLFLEMSKRGLSPNVQIYNSVIDALCKCRSATQAMVILKQMFASGCDPDIITFNTFITGLCHEGHVRKAEHFLRVAIRRELNPNQLSYTPFIHGFCMRGELMVASDLLVEMMGRGHTPDVVTFGALIHGLVVAGKVSEALIVREKMTERQVFPDVNIYNVLISGLCKKRMLPAAKNILEEMLEKNVQPDEFVYATLIDGFIRSENLGDARKIFEFMEHKGVRPDIVSCNAMIKGYCQFGMMSEAILCMSNMRKVGCIPDEFTYTTVISGYAKQGNLNGALRWLCDMIKRKCKPNVVTYSSLINGYCKTVNGLTSCTPCVINSICCNTSEVHGKDALLVVFRKLVFDIGDPRNSAYNAIIFSLCRHNMLREALDFKNRMAKKGYVPNPITFLSLLYGFCSVGKSMNWKTILPNEFQQEEFEIIFRYKFLFDQYATESVCCEVSKQLEVERAGTFIVPSNWRSGINMTKSPAEISTQSIGDGCRLADHNTLRQTITQ</sequence>
<evidence type="ECO:0000256" key="8">
    <source>
        <dbReference type="PIRSR" id="PIRSR613078-3"/>
    </source>
</evidence>
<evidence type="ECO:0000256" key="7">
    <source>
        <dbReference type="PIRSR" id="PIRSR613078-2"/>
    </source>
</evidence>
<feature type="repeat" description="PPR" evidence="9">
    <location>
        <begin position="1172"/>
        <end position="1206"/>
    </location>
</feature>
<dbReference type="InterPro" id="IPR002885">
    <property type="entry name" value="PPR_rpt"/>
</dbReference>
<evidence type="ECO:0000256" key="1">
    <source>
        <dbReference type="ARBA" id="ARBA00022692"/>
    </source>
</evidence>
<dbReference type="eggNOG" id="KOG4197">
    <property type="taxonomic scope" value="Eukaryota"/>
</dbReference>
<dbReference type="CDD" id="cd11064">
    <property type="entry name" value="CYP86A"/>
    <property type="match status" value="1"/>
</dbReference>
<comment type="cofactor">
    <cofactor evidence="5">
        <name>heme</name>
        <dbReference type="ChEBI" id="CHEBI:30413"/>
    </cofactor>
</comment>
<dbReference type="CDD" id="cd07067">
    <property type="entry name" value="HP_PGM_like"/>
    <property type="match status" value="1"/>
</dbReference>
<evidence type="ECO:0000256" key="4">
    <source>
        <dbReference type="ARBA" id="ARBA00022989"/>
    </source>
</evidence>
<feature type="binding site" evidence="7">
    <location>
        <position position="580"/>
    </location>
    <ligand>
        <name>substrate</name>
    </ligand>
</feature>
<feature type="repeat" description="PPR" evidence="9">
    <location>
        <begin position="1067"/>
        <end position="1101"/>
    </location>
</feature>
<keyword evidence="3" id="KW-0809">Transit peptide</keyword>
<dbReference type="Gene3D" id="1.10.630.10">
    <property type="entry name" value="Cytochrome P450"/>
    <property type="match status" value="1"/>
</dbReference>
<dbReference type="STRING" id="40149.A0A0E0F9A7"/>
<dbReference type="GO" id="GO:0005506">
    <property type="term" value="F:iron ion binding"/>
    <property type="evidence" value="ECO:0007669"/>
    <property type="project" value="InterPro"/>
</dbReference>
<dbReference type="Pfam" id="PF13041">
    <property type="entry name" value="PPR_2"/>
    <property type="match status" value="6"/>
</dbReference>
<keyword evidence="4" id="KW-1133">Transmembrane helix</keyword>
<dbReference type="InterPro" id="IPR029033">
    <property type="entry name" value="His_PPase_superfam"/>
</dbReference>
<feature type="repeat" description="PPR" evidence="9">
    <location>
        <begin position="1277"/>
        <end position="1311"/>
    </location>
</feature>
<dbReference type="GO" id="GO:0004497">
    <property type="term" value="F:monooxygenase activity"/>
    <property type="evidence" value="ECO:0007669"/>
    <property type="project" value="InterPro"/>
</dbReference>
<dbReference type="PANTHER" id="PTHR47942:SF21">
    <property type="entry name" value="OS05G0275100 PROTEIN"/>
    <property type="match status" value="1"/>
</dbReference>
<evidence type="ECO:0000313" key="11">
    <source>
        <dbReference type="Proteomes" id="UP000008021"/>
    </source>
</evidence>
<feature type="repeat" description="PPR" evidence="9">
    <location>
        <begin position="1032"/>
        <end position="1066"/>
    </location>
</feature>
<dbReference type="Gene3D" id="1.25.40.10">
    <property type="entry name" value="Tetratricopeptide repeat domain"/>
    <property type="match status" value="6"/>
</dbReference>
<name>A0A0E0F9A7_9ORYZ</name>
<reference evidence="10" key="1">
    <citation type="submission" date="2015-04" db="UniProtKB">
        <authorList>
            <consortium name="EnsemblPlants"/>
        </authorList>
    </citation>
    <scope>IDENTIFICATION</scope>
</reference>
<dbReference type="EnsemblPlants" id="OMERI12G01010.1">
    <property type="protein sequence ID" value="OMERI12G01010.1"/>
    <property type="gene ID" value="OMERI12G01010"/>
</dbReference>
<dbReference type="PANTHER" id="PTHR47942">
    <property type="entry name" value="TETRATRICOPEPTIDE REPEAT (TPR)-LIKE SUPERFAMILY PROTEIN-RELATED"/>
    <property type="match status" value="1"/>
</dbReference>
<dbReference type="SMART" id="SM00855">
    <property type="entry name" value="PGAM"/>
    <property type="match status" value="1"/>
</dbReference>
<dbReference type="PRINTS" id="PR00463">
    <property type="entry name" value="EP450I"/>
</dbReference>
<dbReference type="SUPFAM" id="SSF53254">
    <property type="entry name" value="Phosphoglycerate mutase-like"/>
    <property type="match status" value="1"/>
</dbReference>
<dbReference type="NCBIfam" id="TIGR00756">
    <property type="entry name" value="PPR"/>
    <property type="match status" value="11"/>
</dbReference>
<dbReference type="InterPro" id="IPR051222">
    <property type="entry name" value="PPR/CCM1_RNA-binding"/>
</dbReference>
<dbReference type="InterPro" id="IPR002401">
    <property type="entry name" value="Cyt_P450_E_grp-I"/>
</dbReference>
<dbReference type="InterPro" id="IPR013078">
    <property type="entry name" value="His_Pase_superF_clade-1"/>
</dbReference>
<dbReference type="SUPFAM" id="SSF48264">
    <property type="entry name" value="Cytochrome P450"/>
    <property type="match status" value="1"/>
</dbReference>
<keyword evidence="5" id="KW-0479">Metal-binding</keyword>
<dbReference type="PRINTS" id="PR00385">
    <property type="entry name" value="P450"/>
</dbReference>
<reference evidence="10" key="2">
    <citation type="submission" date="2018-05" db="EMBL/GenBank/DDBJ databases">
        <title>OmerRS3 (Oryza meridionalis Reference Sequence Version 3).</title>
        <authorList>
            <person name="Zhang J."/>
            <person name="Kudrna D."/>
            <person name="Lee S."/>
            <person name="Talag J."/>
            <person name="Welchert J."/>
            <person name="Wing R.A."/>
        </authorList>
    </citation>
    <scope>NUCLEOTIDE SEQUENCE [LARGE SCALE GENOMIC DNA]</scope>
    <source>
        <strain evidence="10">cv. OR44</strain>
    </source>
</reference>
<feature type="active site" description="Proton donor/acceptor" evidence="6">
    <location>
        <position position="605"/>
    </location>
</feature>
<feature type="repeat" description="PPR" evidence="9">
    <location>
        <begin position="1137"/>
        <end position="1171"/>
    </location>
</feature>
<dbReference type="Pfam" id="PF00300">
    <property type="entry name" value="His_Phos_1"/>
    <property type="match status" value="1"/>
</dbReference>
<evidence type="ECO:0000313" key="10">
    <source>
        <dbReference type="EnsemblPlants" id="OMERI12G01010.1"/>
    </source>
</evidence>
<proteinExistence type="predicted"/>
<keyword evidence="5" id="KW-0349">Heme</keyword>
<feature type="repeat" description="PPR" evidence="9">
    <location>
        <begin position="1242"/>
        <end position="1276"/>
    </location>
</feature>
<dbReference type="GO" id="GO:0016705">
    <property type="term" value="F:oxidoreductase activity, acting on paired donors, with incorporation or reduction of molecular oxygen"/>
    <property type="evidence" value="ECO:0007669"/>
    <property type="project" value="InterPro"/>
</dbReference>
<feature type="active site" description="Tele-phosphohistidine intermediate" evidence="6">
    <location>
        <position position="530"/>
    </location>
</feature>
<evidence type="ECO:0000256" key="3">
    <source>
        <dbReference type="ARBA" id="ARBA00022946"/>
    </source>
</evidence>
<dbReference type="InterPro" id="IPR017972">
    <property type="entry name" value="Cyt_P450_CS"/>
</dbReference>
<dbReference type="Gene3D" id="3.40.50.1240">
    <property type="entry name" value="Phosphoglycerate mutase-like"/>
    <property type="match status" value="1"/>
</dbReference>
<dbReference type="FunFam" id="3.40.50.1240:FF:000137">
    <property type="match status" value="1"/>
</dbReference>
<accession>A0A0E0F9A7</accession>
<dbReference type="HOGENOM" id="CLU_002706_41_1_1"/>
<feature type="repeat" description="PPR" evidence="9">
    <location>
        <begin position="997"/>
        <end position="1031"/>
    </location>
</feature>
<evidence type="ECO:0000256" key="2">
    <source>
        <dbReference type="ARBA" id="ARBA00022737"/>
    </source>
</evidence>
<keyword evidence="5" id="KW-0408">Iron</keyword>
<evidence type="ECO:0000256" key="9">
    <source>
        <dbReference type="PROSITE-ProRule" id="PRU00708"/>
    </source>
</evidence>
<feature type="repeat" description="PPR" evidence="9">
    <location>
        <begin position="1207"/>
        <end position="1241"/>
    </location>
</feature>
<keyword evidence="2" id="KW-0677">Repeat</keyword>
<keyword evidence="4" id="KW-0472">Membrane</keyword>
<dbReference type="InterPro" id="IPR011990">
    <property type="entry name" value="TPR-like_helical_dom_sf"/>
</dbReference>
<keyword evidence="1" id="KW-0812">Transmembrane</keyword>
<dbReference type="PROSITE" id="PS51375">
    <property type="entry name" value="PPR"/>
    <property type="match status" value="11"/>
</dbReference>
<protein>
    <submittedName>
        <fullName evidence="10">Uncharacterized protein</fullName>
    </submittedName>
</protein>
<keyword evidence="11" id="KW-1185">Reference proteome</keyword>
<dbReference type="Proteomes" id="UP000008021">
    <property type="component" value="Chromosome 12"/>
</dbReference>
<dbReference type="GO" id="GO:0020037">
    <property type="term" value="F:heme binding"/>
    <property type="evidence" value="ECO:0007669"/>
    <property type="project" value="InterPro"/>
</dbReference>
<dbReference type="Pfam" id="PF01535">
    <property type="entry name" value="PPR"/>
    <property type="match status" value="2"/>
</dbReference>
<evidence type="ECO:0000256" key="5">
    <source>
        <dbReference type="PIRSR" id="PIRSR602401-1"/>
    </source>
</evidence>
<dbReference type="InterPro" id="IPR001345">
    <property type="entry name" value="PG/BPGM_mutase_AS"/>
</dbReference>
<feature type="repeat" description="PPR" evidence="9">
    <location>
        <begin position="1102"/>
        <end position="1136"/>
    </location>
</feature>
<feature type="repeat" description="PPR" evidence="9">
    <location>
        <begin position="962"/>
        <end position="996"/>
    </location>
</feature>
<dbReference type="InterPro" id="IPR036396">
    <property type="entry name" value="Cyt_P450_sf"/>
</dbReference>
<dbReference type="eggNOG" id="KOG0157">
    <property type="taxonomic scope" value="Eukaryota"/>
</dbReference>